<dbReference type="Proteomes" id="UP001229355">
    <property type="component" value="Chromosome 1"/>
</dbReference>
<accession>A0ABY8D673</accession>
<sequence length="72" mass="8124">MKKFLIGLEADLIRAINSREEVDAVIGIKSEKFNRKLFKLTEFCAQINDALDEINDVMSNNGVFLGSAYENL</sequence>
<dbReference type="RefSeq" id="WP_280658442.1">
    <property type="nucleotide sequence ID" value="NZ_CP120373.1"/>
</dbReference>
<keyword evidence="2" id="KW-1185">Reference proteome</keyword>
<dbReference type="EMBL" id="CP120373">
    <property type="protein sequence ID" value="WEX86374.1"/>
    <property type="molecule type" value="Genomic_DNA"/>
</dbReference>
<name>A0ABY8D673_9HYPH</name>
<evidence type="ECO:0000313" key="1">
    <source>
        <dbReference type="EMBL" id="WEX86374.1"/>
    </source>
</evidence>
<organism evidence="1 2">
    <name type="scientific">Sinorhizobium garamanticum</name>
    <dbReference type="NCBI Taxonomy" id="680247"/>
    <lineage>
        <taxon>Bacteria</taxon>
        <taxon>Pseudomonadati</taxon>
        <taxon>Pseudomonadota</taxon>
        <taxon>Alphaproteobacteria</taxon>
        <taxon>Hyphomicrobiales</taxon>
        <taxon>Rhizobiaceae</taxon>
        <taxon>Sinorhizobium/Ensifer group</taxon>
        <taxon>Sinorhizobium</taxon>
    </lineage>
</organism>
<protein>
    <submittedName>
        <fullName evidence="1">Uncharacterized protein</fullName>
    </submittedName>
</protein>
<evidence type="ECO:0000313" key="2">
    <source>
        <dbReference type="Proteomes" id="UP001229355"/>
    </source>
</evidence>
<reference evidence="1 2" key="1">
    <citation type="submission" date="2023-03" db="EMBL/GenBank/DDBJ databases">
        <authorList>
            <person name="Kaur S."/>
            <person name="Espinosa-Saiz D."/>
            <person name="Velazquez E."/>
            <person name="Menendez E."/>
            <person name="diCenzo G.C."/>
        </authorList>
    </citation>
    <scope>NUCLEOTIDE SEQUENCE [LARGE SCALE GENOMIC DNA]</scope>
    <source>
        <strain evidence="1 2">LMG 24692</strain>
    </source>
</reference>
<gene>
    <name evidence="1" type="ORF">PZN02_002653</name>
</gene>
<proteinExistence type="predicted"/>